<evidence type="ECO:0000256" key="12">
    <source>
        <dbReference type="SAM" id="Phobius"/>
    </source>
</evidence>
<dbReference type="PANTHER" id="PTHR10110">
    <property type="entry name" value="SODIUM/HYDROGEN EXCHANGER"/>
    <property type="match status" value="1"/>
</dbReference>
<evidence type="ECO:0000256" key="1">
    <source>
        <dbReference type="ARBA" id="ARBA00004651"/>
    </source>
</evidence>
<evidence type="ECO:0000256" key="2">
    <source>
        <dbReference type="ARBA" id="ARBA00007367"/>
    </source>
</evidence>
<dbReference type="GO" id="GO:0098719">
    <property type="term" value="P:sodium ion import across plasma membrane"/>
    <property type="evidence" value="ECO:0007669"/>
    <property type="project" value="TreeGrafter"/>
</dbReference>
<keyword evidence="10 12" id="KW-0472">Membrane</keyword>
<accession>A0A1B2AGT8</accession>
<feature type="transmembrane region" description="Helical" evidence="12">
    <location>
        <begin position="244"/>
        <end position="261"/>
    </location>
</feature>
<evidence type="ECO:0000313" key="15">
    <source>
        <dbReference type="Proteomes" id="UP000092932"/>
    </source>
</evidence>
<keyword evidence="3" id="KW-0813">Transport</keyword>
<feature type="transmembrane region" description="Helical" evidence="12">
    <location>
        <begin position="330"/>
        <end position="347"/>
    </location>
</feature>
<keyword evidence="7 12" id="KW-1133">Transmembrane helix</keyword>
<name>A0A1B2AGT8_9SPHN</name>
<dbReference type="Proteomes" id="UP000092932">
    <property type="component" value="Chromosome"/>
</dbReference>
<dbReference type="GO" id="GO:0015385">
    <property type="term" value="F:sodium:proton antiporter activity"/>
    <property type="evidence" value="ECO:0007669"/>
    <property type="project" value="InterPro"/>
</dbReference>
<evidence type="ECO:0000256" key="7">
    <source>
        <dbReference type="ARBA" id="ARBA00022989"/>
    </source>
</evidence>
<evidence type="ECO:0000259" key="13">
    <source>
        <dbReference type="Pfam" id="PF00999"/>
    </source>
</evidence>
<dbReference type="GO" id="GO:0005886">
    <property type="term" value="C:plasma membrane"/>
    <property type="evidence" value="ECO:0007669"/>
    <property type="project" value="UniProtKB-SubCell"/>
</dbReference>
<comment type="similarity">
    <text evidence="2">Belongs to the monovalent cation:proton antiporter 1 (CPA1) transporter (TC 2.A.36) family.</text>
</comment>
<evidence type="ECO:0000256" key="9">
    <source>
        <dbReference type="ARBA" id="ARBA00023065"/>
    </source>
</evidence>
<dbReference type="PATRIC" id="fig|692370.5.peg.2869"/>
<protein>
    <submittedName>
        <fullName evidence="14">Na(+)/H(+) antiporter NhaP</fullName>
    </submittedName>
</protein>
<feature type="domain" description="Cation/H+ exchanger transmembrane" evidence="13">
    <location>
        <begin position="24"/>
        <end position="415"/>
    </location>
</feature>
<keyword evidence="6 12" id="KW-0812">Transmembrane</keyword>
<reference evidence="14 15" key="1">
    <citation type="submission" date="2016-07" db="EMBL/GenBank/DDBJ databases">
        <title>Complete genome sequence of Altererythrobacter dongtanensis KCTC 22672, a type strain with esterase isolated from tidal flat.</title>
        <authorList>
            <person name="Cheng H."/>
            <person name="Wu Y.-H."/>
            <person name="Zhou P."/>
            <person name="Huo Y.-Y."/>
            <person name="Wang C.-S."/>
            <person name="Xu X.-W."/>
        </authorList>
    </citation>
    <scope>NUCLEOTIDE SEQUENCE [LARGE SCALE GENOMIC DNA]</scope>
    <source>
        <strain evidence="14 15">KCTC 22672</strain>
    </source>
</reference>
<dbReference type="InterPro" id="IPR006153">
    <property type="entry name" value="Cation/H_exchanger_TM"/>
</dbReference>
<feature type="transmembrane region" description="Helical" evidence="12">
    <location>
        <begin position="38"/>
        <end position="63"/>
    </location>
</feature>
<dbReference type="GO" id="GO:0051453">
    <property type="term" value="P:regulation of intracellular pH"/>
    <property type="evidence" value="ECO:0007669"/>
    <property type="project" value="TreeGrafter"/>
</dbReference>
<evidence type="ECO:0000256" key="6">
    <source>
        <dbReference type="ARBA" id="ARBA00022692"/>
    </source>
</evidence>
<keyword evidence="4" id="KW-0050">Antiport</keyword>
<evidence type="ECO:0000256" key="11">
    <source>
        <dbReference type="ARBA" id="ARBA00023201"/>
    </source>
</evidence>
<proteinExistence type="inferred from homology"/>
<evidence type="ECO:0000256" key="10">
    <source>
        <dbReference type="ARBA" id="ARBA00023136"/>
    </source>
</evidence>
<keyword evidence="9" id="KW-0406">Ion transport</keyword>
<evidence type="ECO:0000313" key="14">
    <source>
        <dbReference type="EMBL" id="ANY21349.1"/>
    </source>
</evidence>
<dbReference type="STRING" id="692370.A6F68_02861"/>
<dbReference type="InterPro" id="IPR018422">
    <property type="entry name" value="Cation/H_exchanger_CPA1"/>
</dbReference>
<dbReference type="KEGG" id="ado:A6F68_02861"/>
<evidence type="ECO:0000256" key="8">
    <source>
        <dbReference type="ARBA" id="ARBA00023053"/>
    </source>
</evidence>
<dbReference type="GO" id="GO:0015386">
    <property type="term" value="F:potassium:proton antiporter activity"/>
    <property type="evidence" value="ECO:0007669"/>
    <property type="project" value="TreeGrafter"/>
</dbReference>
<evidence type="ECO:0000256" key="3">
    <source>
        <dbReference type="ARBA" id="ARBA00022448"/>
    </source>
</evidence>
<keyword evidence="8" id="KW-0915">Sodium</keyword>
<dbReference type="Pfam" id="PF00999">
    <property type="entry name" value="Na_H_Exchanger"/>
    <property type="match status" value="1"/>
</dbReference>
<feature type="transmembrane region" description="Helical" evidence="12">
    <location>
        <begin position="187"/>
        <end position="209"/>
    </location>
</feature>
<dbReference type="Gene3D" id="6.10.140.1330">
    <property type="match status" value="1"/>
</dbReference>
<dbReference type="EMBL" id="CP016591">
    <property type="protein sequence ID" value="ANY21349.1"/>
    <property type="molecule type" value="Genomic_DNA"/>
</dbReference>
<feature type="transmembrane region" description="Helical" evidence="12">
    <location>
        <begin position="112"/>
        <end position="139"/>
    </location>
</feature>
<feature type="transmembrane region" description="Helical" evidence="12">
    <location>
        <begin position="12"/>
        <end position="31"/>
    </location>
</feature>
<organism evidence="14 15">
    <name type="scientific">Tsuneonella dongtanensis</name>
    <dbReference type="NCBI Taxonomy" id="692370"/>
    <lineage>
        <taxon>Bacteria</taxon>
        <taxon>Pseudomonadati</taxon>
        <taxon>Pseudomonadota</taxon>
        <taxon>Alphaproteobacteria</taxon>
        <taxon>Sphingomonadales</taxon>
        <taxon>Erythrobacteraceae</taxon>
        <taxon>Tsuneonella</taxon>
    </lineage>
</organism>
<dbReference type="PANTHER" id="PTHR10110:SF195">
    <property type="entry name" value="NA(+)_H(+) ANTIPORTER NHAS2"/>
    <property type="match status" value="1"/>
</dbReference>
<keyword evidence="11" id="KW-0739">Sodium transport</keyword>
<dbReference type="AlphaFoldDB" id="A0A1B2AGT8"/>
<feature type="transmembrane region" description="Helical" evidence="12">
    <location>
        <begin position="215"/>
        <end position="235"/>
    </location>
</feature>
<keyword evidence="5" id="KW-1003">Cell membrane</keyword>
<feature type="transmembrane region" description="Helical" evidence="12">
    <location>
        <begin position="145"/>
        <end position="166"/>
    </location>
</feature>
<gene>
    <name evidence="14" type="primary">nhaP_2</name>
    <name evidence="14" type="ORF">A6F68_02861</name>
</gene>
<evidence type="ECO:0000256" key="5">
    <source>
        <dbReference type="ARBA" id="ARBA00022475"/>
    </source>
</evidence>
<keyword evidence="15" id="KW-1185">Reference proteome</keyword>
<evidence type="ECO:0000256" key="4">
    <source>
        <dbReference type="ARBA" id="ARBA00022449"/>
    </source>
</evidence>
<comment type="subcellular location">
    <subcellularLocation>
        <location evidence="1">Cell membrane</location>
        <topology evidence="1">Multi-pass membrane protein</topology>
    </subcellularLocation>
</comment>
<feature type="transmembrane region" description="Helical" evidence="12">
    <location>
        <begin position="83"/>
        <end position="100"/>
    </location>
</feature>
<sequence length="439" mass="45626">MACGMEHAGLVINAFDIAAMLVVASAVLGYLNHHFLRLPHVIGLTVMGAVASLALMLANALIPGVTLDDSVAQLLERMNFTDTLLDGMLSFLLFAGALHVDLERLKKDWLPVLLLSTVGVIISTVIVGLGAWGVGALLALPIAPIWYFVFGALISPTDPVSVLGVLKEENVPASLQAAVAGESLFNDGVGIVVFTILLGAAVTGADFSLSEGARLFAVEAGGGVLVGLFIGWLGFRALASMDEYTLEVLITLAVVMGGYALCSALHLSGPLAMAVAGLLIGNQGVALAMSDTTRDYVHKFWELVDEVLNSVLFLLIGLEMIVLAGGTGHLLLGLAAIPITLVARAISVGTMTRVIPAARLDSPGATRVLWWGGLRGGISIALALSLPPGTTRDLLLAGTFAAVLFSVLVQRATLGKLIESLQAKNLPEVEPQPSGPTVH</sequence>